<proteinExistence type="inferred from homology"/>
<dbReference type="PANTHER" id="PTHR24320:SF152">
    <property type="entry name" value="SHORT-CHAIN DEHYDROGENASE_REDUCTASE FAMILY PROTEIN"/>
    <property type="match status" value="1"/>
</dbReference>
<organism evidence="3 4">
    <name type="scientific">Mycobacterium saskatchewanense</name>
    <dbReference type="NCBI Taxonomy" id="220927"/>
    <lineage>
        <taxon>Bacteria</taxon>
        <taxon>Bacillati</taxon>
        <taxon>Actinomycetota</taxon>
        <taxon>Actinomycetes</taxon>
        <taxon>Mycobacteriales</taxon>
        <taxon>Mycobacteriaceae</taxon>
        <taxon>Mycobacterium</taxon>
        <taxon>Mycobacterium simiae complex</taxon>
    </lineage>
</organism>
<comment type="caution">
    <text evidence="3">The sequence shown here is derived from an EMBL/GenBank/DDBJ whole genome shotgun (WGS) entry which is preliminary data.</text>
</comment>
<comment type="similarity">
    <text evidence="1">Belongs to the short-chain dehydrogenases/reductases (SDR) family.</text>
</comment>
<evidence type="ECO:0000256" key="1">
    <source>
        <dbReference type="ARBA" id="ARBA00006484"/>
    </source>
</evidence>
<accession>A0AAJ3TSX7</accession>
<dbReference type="PROSITE" id="PS00061">
    <property type="entry name" value="ADH_SHORT"/>
    <property type="match status" value="1"/>
</dbReference>
<sequence length="315" mass="33559">MNSIASGTVLLTGPTGGLGRAAALAMARRPAPQRPDLLLVGRPGDALTDVTEETRAAGATAHEIGCDLGRLADVRSAAEAARGLLTAGSVRPLRGLVANAGLGVGDVHQASEDGYELTFAVNYLAHAQLIGDLLDAFDPPARIVLLGSNTYHQNIFRRILHVPPARWTDPIELARPTASDVPSTLERCGIAYSNSKLALLYYAHELQRRVDVDNPGVSVTVFEPGFMPGTGLSRAHGPGMQRVGRIIERIPGVSSPARSGPALASVVLDDRWAHLRGGAFVVKDQEREVKSFAHDPSREARLWQATAELLDSARR</sequence>
<evidence type="ECO:0000256" key="2">
    <source>
        <dbReference type="ARBA" id="ARBA00023002"/>
    </source>
</evidence>
<dbReference type="InterPro" id="IPR020904">
    <property type="entry name" value="Sc_DH/Rdtase_CS"/>
</dbReference>
<dbReference type="Proteomes" id="UP000193387">
    <property type="component" value="Unassembled WGS sequence"/>
</dbReference>
<dbReference type="GO" id="GO:0016491">
    <property type="term" value="F:oxidoreductase activity"/>
    <property type="evidence" value="ECO:0007669"/>
    <property type="project" value="UniProtKB-KW"/>
</dbReference>
<dbReference type="EMBL" id="LQPR01000081">
    <property type="protein sequence ID" value="ORW64629.1"/>
    <property type="molecule type" value="Genomic_DNA"/>
</dbReference>
<dbReference type="RefSeq" id="WP_085258367.1">
    <property type="nucleotide sequence ID" value="NZ_AP022573.1"/>
</dbReference>
<dbReference type="AlphaFoldDB" id="A0AAJ3TSX7"/>
<gene>
    <name evidence="3" type="ORF">AWC23_25315</name>
</gene>
<keyword evidence="4" id="KW-1185">Reference proteome</keyword>
<dbReference type="Gene3D" id="3.40.50.720">
    <property type="entry name" value="NAD(P)-binding Rossmann-like Domain"/>
    <property type="match status" value="1"/>
</dbReference>
<dbReference type="PANTHER" id="PTHR24320">
    <property type="entry name" value="RETINOL DEHYDROGENASE"/>
    <property type="match status" value="1"/>
</dbReference>
<keyword evidence="2" id="KW-0560">Oxidoreductase</keyword>
<evidence type="ECO:0000313" key="4">
    <source>
        <dbReference type="Proteomes" id="UP000193387"/>
    </source>
</evidence>
<dbReference type="InterPro" id="IPR002347">
    <property type="entry name" value="SDR_fam"/>
</dbReference>
<protein>
    <submittedName>
        <fullName evidence="3">Short-chain dehydrogenase</fullName>
    </submittedName>
</protein>
<dbReference type="InterPro" id="IPR036291">
    <property type="entry name" value="NAD(P)-bd_dom_sf"/>
</dbReference>
<dbReference type="SUPFAM" id="SSF51735">
    <property type="entry name" value="NAD(P)-binding Rossmann-fold domains"/>
    <property type="match status" value="1"/>
</dbReference>
<dbReference type="PRINTS" id="PR00081">
    <property type="entry name" value="GDHRDH"/>
</dbReference>
<dbReference type="Pfam" id="PF00106">
    <property type="entry name" value="adh_short"/>
    <property type="match status" value="1"/>
</dbReference>
<evidence type="ECO:0000313" key="3">
    <source>
        <dbReference type="EMBL" id="ORW64629.1"/>
    </source>
</evidence>
<reference evidence="3 4" key="1">
    <citation type="submission" date="2016-01" db="EMBL/GenBank/DDBJ databases">
        <title>The new phylogeny of the genus Mycobacterium.</title>
        <authorList>
            <person name="Tarcisio F."/>
            <person name="Conor M."/>
            <person name="Antonella G."/>
            <person name="Elisabetta G."/>
            <person name="Giulia F.S."/>
            <person name="Sara T."/>
            <person name="Anna F."/>
            <person name="Clotilde B."/>
            <person name="Roberto B."/>
            <person name="Veronica D.S."/>
            <person name="Fabio R."/>
            <person name="Monica P."/>
            <person name="Olivier J."/>
            <person name="Enrico T."/>
            <person name="Nicola S."/>
        </authorList>
    </citation>
    <scope>NUCLEOTIDE SEQUENCE [LARGE SCALE GENOMIC DNA]</scope>
    <source>
        <strain evidence="3 4">DSM 44616</strain>
    </source>
</reference>
<name>A0AAJ3TSX7_9MYCO</name>